<gene>
    <name evidence="1" type="ORF">DFR28_102306</name>
</gene>
<dbReference type="PROSITE" id="PS51257">
    <property type="entry name" value="PROKAR_LIPOPROTEIN"/>
    <property type="match status" value="1"/>
</dbReference>
<dbReference type="AlphaFoldDB" id="A0A395JQ99"/>
<dbReference type="RefSeq" id="WP_113953704.1">
    <property type="nucleotide sequence ID" value="NZ_QNRT01000002.1"/>
</dbReference>
<organism evidence="1 2">
    <name type="scientific">Arenicella xantha</name>
    <dbReference type="NCBI Taxonomy" id="644221"/>
    <lineage>
        <taxon>Bacteria</taxon>
        <taxon>Pseudomonadati</taxon>
        <taxon>Pseudomonadota</taxon>
        <taxon>Gammaproteobacteria</taxon>
        <taxon>Arenicellales</taxon>
        <taxon>Arenicellaceae</taxon>
        <taxon>Arenicella</taxon>
    </lineage>
</organism>
<comment type="caution">
    <text evidence="1">The sequence shown here is derived from an EMBL/GenBank/DDBJ whole genome shotgun (WGS) entry which is preliminary data.</text>
</comment>
<evidence type="ECO:0008006" key="3">
    <source>
        <dbReference type="Google" id="ProtNLM"/>
    </source>
</evidence>
<keyword evidence="2" id="KW-1185">Reference proteome</keyword>
<reference evidence="1 2" key="1">
    <citation type="submission" date="2018-06" db="EMBL/GenBank/DDBJ databases">
        <title>Genomic Encyclopedia of Type Strains, Phase IV (KMG-IV): sequencing the most valuable type-strain genomes for metagenomic binning, comparative biology and taxonomic classification.</title>
        <authorList>
            <person name="Goeker M."/>
        </authorList>
    </citation>
    <scope>NUCLEOTIDE SEQUENCE [LARGE SCALE GENOMIC DNA]</scope>
    <source>
        <strain evidence="1 2">DSM 24032</strain>
    </source>
</reference>
<name>A0A395JQ99_9GAMM</name>
<protein>
    <recommendedName>
        <fullName evidence="3">Lipoprotein</fullName>
    </recommendedName>
</protein>
<accession>A0A395JQ99</accession>
<evidence type="ECO:0000313" key="1">
    <source>
        <dbReference type="EMBL" id="RBP50890.1"/>
    </source>
</evidence>
<dbReference type="InParanoid" id="A0A395JQ99"/>
<dbReference type="OrthoDB" id="5700647at2"/>
<sequence length="182" mass="21305">MFLPFYRSIILLFVAISLTGCQSFGTKQPWPAELPDKQLFIDAYLEKRNLETVAPDVIETHLSWIRRFYQGTLLYPNGWNQATQQFLATVKNSKTKREVRRRMRQLGIDIANEWAQDNHYRNIDNTNVAIWGSALREAAERSDHLNFITKVEADVAKLVAREIAPSQIQYERYYPEEDYGNF</sequence>
<proteinExistence type="predicted"/>
<dbReference type="Proteomes" id="UP000253083">
    <property type="component" value="Unassembled WGS sequence"/>
</dbReference>
<evidence type="ECO:0000313" key="2">
    <source>
        <dbReference type="Proteomes" id="UP000253083"/>
    </source>
</evidence>
<dbReference type="EMBL" id="QNRT01000002">
    <property type="protein sequence ID" value="RBP50890.1"/>
    <property type="molecule type" value="Genomic_DNA"/>
</dbReference>